<dbReference type="PIRSF" id="PIRSF000850">
    <property type="entry name" value="Phospholipase_D_PSS"/>
    <property type="match status" value="1"/>
</dbReference>
<keyword evidence="6" id="KW-0594">Phospholipid biosynthesis</keyword>
<evidence type="ECO:0000256" key="5">
    <source>
        <dbReference type="ARBA" id="ARBA00023098"/>
    </source>
</evidence>
<name>A0A0C1VJR2_9ENTR</name>
<protein>
    <submittedName>
        <fullName evidence="9">CDP-diacylglycerol--serine O-phosphatidyltransferase</fullName>
    </submittedName>
</protein>
<dbReference type="InterPro" id="IPR016270">
    <property type="entry name" value="PGS1"/>
</dbReference>
<proteinExistence type="inferred from homology"/>
<dbReference type="PATRIC" id="fig|1401651.3.peg.100"/>
<evidence type="ECO:0000256" key="7">
    <source>
        <dbReference type="ARBA" id="ARBA00023264"/>
    </source>
</evidence>
<dbReference type="PANTHER" id="PTHR12586:SF1">
    <property type="entry name" value="CDP-DIACYLGLYCEROL--GLYCEROL-3-PHOSPHATE 3-PHOSPHATIDYLTRANSFERASE, MITOCHONDRIAL"/>
    <property type="match status" value="1"/>
</dbReference>
<comment type="similarity">
    <text evidence="1">Belongs to the CDP-alcohol phosphatidyltransferase class-II family.</text>
</comment>
<dbReference type="InterPro" id="IPR025202">
    <property type="entry name" value="PLD-like_dom"/>
</dbReference>
<dbReference type="GO" id="GO:0008444">
    <property type="term" value="F:CDP-diacylglycerol-glycerol-3-phosphate 3-phosphatidyltransferase activity"/>
    <property type="evidence" value="ECO:0007669"/>
    <property type="project" value="InterPro"/>
</dbReference>
<keyword evidence="3 9" id="KW-0808">Transferase</keyword>
<dbReference type="AlphaFoldDB" id="A0A0C1VJR2"/>
<keyword evidence="7" id="KW-1208">Phospholipid metabolism</keyword>
<evidence type="ECO:0000256" key="3">
    <source>
        <dbReference type="ARBA" id="ARBA00022679"/>
    </source>
</evidence>
<evidence type="ECO:0000256" key="2">
    <source>
        <dbReference type="ARBA" id="ARBA00022516"/>
    </source>
</evidence>
<dbReference type="SMART" id="SM00155">
    <property type="entry name" value="PLDc"/>
    <property type="match status" value="2"/>
</dbReference>
<evidence type="ECO:0000313" key="9">
    <source>
        <dbReference type="EMBL" id="KIE64100.1"/>
    </source>
</evidence>
<sequence length="454" mass="54932">MLTSIKNNLNYHKSLTNLKKLPQIPSDMITLYRARSFRKIILEKIKVAKKHIYIPVLYFEKDDSGKEVFEALSLSKKREPDLDIKIMVDWYRAKRNRIGESNNQLMTNKDWYHLLSLNFSNHEIRIFGIPVGMIEIFGTFHLKGIIIDDSVIYSGASISNLYFHKEKRHRYDRYHMFHNADLAKIMKNFIDKEILRSPAVQRYDIDHKFIKFRKRYTNQFRKRLKKCHYQFKNIASNEELSVCPIIGMGRRNSLNRTILNLMGSTKRYMTICTPYFNLPVEMIKMIRELLTLGKRIEIIVGDKTTNDFYVDPKKRSFRWINILPYLYEINLRDFVNILQRFVNNRQLIIRYWKYDNHSYHLKGIWIDSNWQLITGNNFNRRSWYFDLENAILIHDPMERNSNQIEKEMRFIQLHTRSILHYEQIENICSYPEKVQRRIDRIHRTKMDRLIKMVI</sequence>
<evidence type="ECO:0000256" key="1">
    <source>
        <dbReference type="ARBA" id="ARBA00010682"/>
    </source>
</evidence>
<keyword evidence="5" id="KW-0443">Lipid metabolism</keyword>
<dbReference type="Gene3D" id="3.30.870.10">
    <property type="entry name" value="Endonuclease Chain A"/>
    <property type="match status" value="2"/>
</dbReference>
<dbReference type="RefSeq" id="WP_039719490.1">
    <property type="nucleotide sequence ID" value="NZ_AWXV01000002.1"/>
</dbReference>
<accession>A0A0C1VJR2</accession>
<gene>
    <name evidence="9" type="ORF">P689_11971</name>
</gene>
<dbReference type="GO" id="GO:0032049">
    <property type="term" value="P:cardiolipin biosynthetic process"/>
    <property type="evidence" value="ECO:0007669"/>
    <property type="project" value="InterPro"/>
</dbReference>
<evidence type="ECO:0000256" key="4">
    <source>
        <dbReference type="ARBA" id="ARBA00022737"/>
    </source>
</evidence>
<dbReference type="GO" id="GO:0005829">
    <property type="term" value="C:cytosol"/>
    <property type="evidence" value="ECO:0007669"/>
    <property type="project" value="TreeGrafter"/>
</dbReference>
<dbReference type="InterPro" id="IPR001736">
    <property type="entry name" value="PLipase_D/transphosphatidylase"/>
</dbReference>
<dbReference type="SUPFAM" id="SSF56024">
    <property type="entry name" value="Phospholipase D/nuclease"/>
    <property type="match status" value="2"/>
</dbReference>
<dbReference type="EMBL" id="AWXV01000002">
    <property type="protein sequence ID" value="KIE64100.1"/>
    <property type="molecule type" value="Genomic_DNA"/>
</dbReference>
<dbReference type="PANTHER" id="PTHR12586">
    <property type="entry name" value="CDP-DIACYLGLYCEROL--SERINE O-PHOSPHATIDYLTRANSFERASE"/>
    <property type="match status" value="1"/>
</dbReference>
<dbReference type="NCBIfam" id="NF006946">
    <property type="entry name" value="PRK09428.1"/>
    <property type="match status" value="1"/>
</dbReference>
<dbReference type="GO" id="GO:0003882">
    <property type="term" value="F:CDP-diacylglycerol-serine O-phosphatidyltransferase activity"/>
    <property type="evidence" value="ECO:0007669"/>
    <property type="project" value="TreeGrafter"/>
</dbReference>
<keyword evidence="4" id="KW-0677">Repeat</keyword>
<dbReference type="Proteomes" id="UP000054529">
    <property type="component" value="Unassembled WGS sequence"/>
</dbReference>
<dbReference type="Pfam" id="PF13091">
    <property type="entry name" value="PLDc_2"/>
    <property type="match status" value="2"/>
</dbReference>
<evidence type="ECO:0000256" key="6">
    <source>
        <dbReference type="ARBA" id="ARBA00023209"/>
    </source>
</evidence>
<dbReference type="OrthoDB" id="8543662at2"/>
<evidence type="ECO:0000259" key="8">
    <source>
        <dbReference type="SMART" id="SM00155"/>
    </source>
</evidence>
<evidence type="ECO:0000313" key="10">
    <source>
        <dbReference type="Proteomes" id="UP000054529"/>
    </source>
</evidence>
<dbReference type="HOGENOM" id="CLU_051350_1_0_6"/>
<organism evidence="9 10">
    <name type="scientific">Candidatus Riesia pediculischaeffi PTSU</name>
    <dbReference type="NCBI Taxonomy" id="1401651"/>
    <lineage>
        <taxon>Bacteria</taxon>
        <taxon>Pseudomonadati</taxon>
        <taxon>Pseudomonadota</taxon>
        <taxon>Gammaproteobacteria</taxon>
        <taxon>Enterobacterales</taxon>
        <taxon>Enterobacteriaceae</taxon>
        <taxon>Candidatus Riesia</taxon>
    </lineage>
</organism>
<keyword evidence="2" id="KW-0444">Lipid biosynthesis</keyword>
<feature type="domain" description="PLD phosphodiesterase" evidence="8">
    <location>
        <begin position="136"/>
        <end position="162"/>
    </location>
</feature>
<reference evidence="9 10" key="1">
    <citation type="journal article" date="2014" name="G3 (Bethesda)">
        <title>Genome sequence of Candidatus Riesia pediculischaeffi, endosymbiont of chimpanzee lice, and genomic comparison of recently acquired endosymbionts from human and chimpanzee lice.</title>
        <authorList>
            <person name="Boyd B.M."/>
            <person name="Allen J.M."/>
            <person name="de Crecy-Lagard V."/>
            <person name="Reed D.L."/>
        </authorList>
    </citation>
    <scope>NUCLEOTIDE SEQUENCE [LARGE SCALE GENOMIC DNA]</scope>
    <source>
        <strain evidence="9 10">PTSU</strain>
    </source>
</reference>
<feature type="domain" description="PLD phosphodiesterase" evidence="8">
    <location>
        <begin position="355"/>
        <end position="382"/>
    </location>
</feature>
<comment type="caution">
    <text evidence="9">The sequence shown here is derived from an EMBL/GenBank/DDBJ whole genome shotgun (WGS) entry which is preliminary data.</text>
</comment>